<evidence type="ECO:0000313" key="2">
    <source>
        <dbReference type="EMBL" id="PWH85040.1"/>
    </source>
</evidence>
<organism evidence="2 3">
    <name type="scientific">Brumimicrobium oceani</name>
    <dbReference type="NCBI Taxonomy" id="2100725"/>
    <lineage>
        <taxon>Bacteria</taxon>
        <taxon>Pseudomonadati</taxon>
        <taxon>Bacteroidota</taxon>
        <taxon>Flavobacteriia</taxon>
        <taxon>Flavobacteriales</taxon>
        <taxon>Crocinitomicaceae</taxon>
        <taxon>Brumimicrobium</taxon>
    </lineage>
</organism>
<reference evidence="2 3" key="2">
    <citation type="submission" date="2018-05" db="EMBL/GenBank/DDBJ databases">
        <authorList>
            <person name="Lanie J.A."/>
            <person name="Ng W.-L."/>
            <person name="Kazmierczak K.M."/>
            <person name="Andrzejewski T.M."/>
            <person name="Davidsen T.M."/>
            <person name="Wayne K.J."/>
            <person name="Tettelin H."/>
            <person name="Glass J.I."/>
            <person name="Rusch D."/>
            <person name="Podicherti R."/>
            <person name="Tsui H.-C.T."/>
            <person name="Winkler M.E."/>
        </authorList>
    </citation>
    <scope>NUCLEOTIDE SEQUENCE [LARGE SCALE GENOMIC DNA]</scope>
    <source>
        <strain evidence="2 3">C305</strain>
    </source>
</reference>
<protein>
    <recommendedName>
        <fullName evidence="1">DUF4168 domain-containing protein</fullName>
    </recommendedName>
</protein>
<dbReference type="Proteomes" id="UP000245370">
    <property type="component" value="Unassembled WGS sequence"/>
</dbReference>
<sequence>MKITTILLASALSFGTAVIGQQEMIPAPVQEQNKEVTDQELEKFALIYQDVQIESQEMQKEAIAIIQTEGMELERFNEISQAQADPNNTSEASEEEKAQITKINTQMREIQSSFQSKIAEIVREKGMTVQRYQEVYTAVQQDTELQQKFGALIQG</sequence>
<dbReference type="EMBL" id="QFRJ01000009">
    <property type="protein sequence ID" value="PWH85040.1"/>
    <property type="molecule type" value="Genomic_DNA"/>
</dbReference>
<dbReference type="AlphaFoldDB" id="A0A2U2XBA7"/>
<proteinExistence type="predicted"/>
<accession>A0A2U2XBA7</accession>
<evidence type="ECO:0000259" key="1">
    <source>
        <dbReference type="Pfam" id="PF13767"/>
    </source>
</evidence>
<gene>
    <name evidence="2" type="ORF">DIT68_11760</name>
</gene>
<name>A0A2U2XBA7_9FLAO</name>
<dbReference type="OrthoDB" id="1467687at2"/>
<keyword evidence="3" id="KW-1185">Reference proteome</keyword>
<feature type="domain" description="DUF4168" evidence="1">
    <location>
        <begin position="88"/>
        <end position="148"/>
    </location>
</feature>
<dbReference type="RefSeq" id="WP_109360003.1">
    <property type="nucleotide sequence ID" value="NZ_QFRJ01000009.1"/>
</dbReference>
<evidence type="ECO:0000313" key="3">
    <source>
        <dbReference type="Proteomes" id="UP000245370"/>
    </source>
</evidence>
<dbReference type="InterPro" id="IPR025433">
    <property type="entry name" value="DUF4168"/>
</dbReference>
<reference evidence="2 3" key="1">
    <citation type="submission" date="2018-05" db="EMBL/GenBank/DDBJ databases">
        <title>Brumimicrobium oceani sp. nov., isolated from coastal sediment.</title>
        <authorList>
            <person name="Kou Y."/>
        </authorList>
    </citation>
    <scope>NUCLEOTIDE SEQUENCE [LARGE SCALE GENOMIC DNA]</scope>
    <source>
        <strain evidence="2 3">C305</strain>
    </source>
</reference>
<comment type="caution">
    <text evidence="2">The sequence shown here is derived from an EMBL/GenBank/DDBJ whole genome shotgun (WGS) entry which is preliminary data.</text>
</comment>
<dbReference type="Pfam" id="PF13767">
    <property type="entry name" value="DUF4168"/>
    <property type="match status" value="1"/>
</dbReference>